<gene>
    <name evidence="2" type="ORF">J0S82_017747</name>
</gene>
<comment type="caution">
    <text evidence="2">The sequence shown here is derived from an EMBL/GenBank/DDBJ whole genome shotgun (WGS) entry which is preliminary data.</text>
</comment>
<dbReference type="Proteomes" id="UP000700334">
    <property type="component" value="Unassembled WGS sequence"/>
</dbReference>
<dbReference type="AlphaFoldDB" id="A0A8J6DY80"/>
<proteinExistence type="predicted"/>
<evidence type="ECO:0000256" key="1">
    <source>
        <dbReference type="SAM" id="MobiDB-lite"/>
    </source>
</evidence>
<dbReference type="OrthoDB" id="9552057at2759"/>
<dbReference type="EMBL" id="JAGFMF010011380">
    <property type="protein sequence ID" value="KAG8524769.1"/>
    <property type="molecule type" value="Genomic_DNA"/>
</dbReference>
<organism evidence="2 3">
    <name type="scientific">Galemys pyrenaicus</name>
    <name type="common">Iberian desman</name>
    <name type="synonym">Pyrenean desman</name>
    <dbReference type="NCBI Taxonomy" id="202257"/>
    <lineage>
        <taxon>Eukaryota</taxon>
        <taxon>Metazoa</taxon>
        <taxon>Chordata</taxon>
        <taxon>Craniata</taxon>
        <taxon>Vertebrata</taxon>
        <taxon>Euteleostomi</taxon>
        <taxon>Mammalia</taxon>
        <taxon>Eutheria</taxon>
        <taxon>Laurasiatheria</taxon>
        <taxon>Eulipotyphla</taxon>
        <taxon>Talpidae</taxon>
        <taxon>Galemys</taxon>
    </lineage>
</organism>
<feature type="region of interest" description="Disordered" evidence="1">
    <location>
        <begin position="28"/>
        <end position="50"/>
    </location>
</feature>
<dbReference type="PANTHER" id="PTHR46104:SF1">
    <property type="entry name" value="GENE 9195-RELATED"/>
    <property type="match status" value="1"/>
</dbReference>
<reference evidence="2" key="1">
    <citation type="journal article" date="2021" name="Evol. Appl.">
        <title>The genome of the Pyrenean desman and the effects of bottlenecks and inbreeding on the genomic landscape of an endangered species.</title>
        <authorList>
            <person name="Escoda L."/>
            <person name="Castresana J."/>
        </authorList>
    </citation>
    <scope>NUCLEOTIDE SEQUENCE</scope>
    <source>
        <strain evidence="2">IBE-C5619</strain>
    </source>
</reference>
<evidence type="ECO:0000313" key="2">
    <source>
        <dbReference type="EMBL" id="KAG8524769.1"/>
    </source>
</evidence>
<protein>
    <submittedName>
        <fullName evidence="2">Uncharacterized protein</fullName>
    </submittedName>
</protein>
<dbReference type="PANTHER" id="PTHR46104">
    <property type="entry name" value="GENE 9195-RELATED-RELATED"/>
    <property type="match status" value="1"/>
</dbReference>
<accession>A0A8J6DY80</accession>
<keyword evidence="3" id="KW-1185">Reference proteome</keyword>
<dbReference type="Gene3D" id="2.10.50.10">
    <property type="entry name" value="Tumor Necrosis Factor Receptor, subunit A, domain 2"/>
    <property type="match status" value="1"/>
</dbReference>
<evidence type="ECO:0000313" key="3">
    <source>
        <dbReference type="Proteomes" id="UP000700334"/>
    </source>
</evidence>
<dbReference type="SUPFAM" id="SSF57184">
    <property type="entry name" value="Growth factor receptor domain"/>
    <property type="match status" value="1"/>
</dbReference>
<sequence>MMDTCGTAFQGGHAQVGAPELGHRLKWAASGDPTNRTNRTDSTDEQQQQPRGSAFCFEELLGFVCDGNSWVHPVWGSSATWCPSITLYPQTPGKLTKKTLALGGNLAWQSYKFTSSDENIQSQTNGEQISIELSGISFTYRLLFGRCVCPEGFSSPHTPTQACPPGTFSNCSDVFDPSQCETCPAGLTCARGTGDPEQPLAPCPPGHYCPPGTKQPTQFQCPPGTWSNQTGLTMDKECTPCPKGWFCTSGAQAPSGTCKAGHYCPQGECCRFCSGKVTGHSEQGGTCPVGHFCPQGTSLPQLCPAGTYSNLTGQASCFSCPAGYYCPEGTTSYSRHPCPAGFYCPRGECTKYATQFPCPRGYYNPDPLTQSLDSCLPCPAGHYCGQENLTQPSGPCDAGWFCVLAAWTARPFDLDNYTSTNCLCPATVTGGKCPAGSFCPEGSPEPLPCSPGSFCATSGYYCDSSMGPVQDFSLYPCPQGYYCPLGTAVATHHSCPVGTYGSRKGLRSIRECQLCPAGKFCALAGLTAPTGKDKPASWRAEMASGCKGLD</sequence>
<name>A0A8J6DY80_GALPY</name>
<dbReference type="InterPro" id="IPR009030">
    <property type="entry name" value="Growth_fac_rcpt_cys_sf"/>
</dbReference>
<dbReference type="SMART" id="SM01411">
    <property type="entry name" value="Ephrin_rec_like"/>
    <property type="match status" value="4"/>
</dbReference>